<dbReference type="KEGG" id="btrm:SAMEA390648703923"/>
<dbReference type="eggNOG" id="COG3181">
    <property type="taxonomic scope" value="Bacteria"/>
</dbReference>
<dbReference type="InterPro" id="IPR042100">
    <property type="entry name" value="Bug_dom1"/>
</dbReference>
<evidence type="ECO:0000256" key="1">
    <source>
        <dbReference type="ARBA" id="ARBA00006987"/>
    </source>
</evidence>
<dbReference type="PANTHER" id="PTHR42928:SF5">
    <property type="entry name" value="BLR1237 PROTEIN"/>
    <property type="match status" value="1"/>
</dbReference>
<feature type="signal peptide" evidence="2">
    <location>
        <begin position="1"/>
        <end position="26"/>
    </location>
</feature>
<name>A0A157SU34_9BORD</name>
<dbReference type="GeneID" id="56588855"/>
<dbReference type="Gene3D" id="3.40.190.10">
    <property type="entry name" value="Periplasmic binding protein-like II"/>
    <property type="match status" value="1"/>
</dbReference>
<evidence type="ECO:0000313" key="4">
    <source>
        <dbReference type="Proteomes" id="UP000076825"/>
    </source>
</evidence>
<dbReference type="CDD" id="cd13578">
    <property type="entry name" value="PBP2_Bug27"/>
    <property type="match status" value="1"/>
</dbReference>
<dbReference type="Gene3D" id="3.40.190.150">
    <property type="entry name" value="Bordetella uptake gene, domain 1"/>
    <property type="match status" value="1"/>
</dbReference>
<reference evidence="3 4" key="1">
    <citation type="submission" date="2016-04" db="EMBL/GenBank/DDBJ databases">
        <authorList>
            <consortium name="Pathogen Informatics"/>
        </authorList>
    </citation>
    <scope>NUCLEOTIDE SEQUENCE [LARGE SCALE GENOMIC DNA]</scope>
    <source>
        <strain evidence="3 4">H044680328</strain>
    </source>
</reference>
<dbReference type="Pfam" id="PF03401">
    <property type="entry name" value="TctC"/>
    <property type="match status" value="1"/>
</dbReference>
<organism evidence="3 4">
    <name type="scientific">Bordetella trematum</name>
    <dbReference type="NCBI Taxonomy" id="123899"/>
    <lineage>
        <taxon>Bacteria</taxon>
        <taxon>Pseudomonadati</taxon>
        <taxon>Pseudomonadota</taxon>
        <taxon>Betaproteobacteria</taxon>
        <taxon>Burkholderiales</taxon>
        <taxon>Alcaligenaceae</taxon>
        <taxon>Bordetella</taxon>
    </lineage>
</organism>
<dbReference type="InterPro" id="IPR005064">
    <property type="entry name" value="BUG"/>
</dbReference>
<evidence type="ECO:0000313" key="3">
    <source>
        <dbReference type="EMBL" id="SAI73968.1"/>
    </source>
</evidence>
<keyword evidence="3" id="KW-0449">Lipoprotein</keyword>
<dbReference type="PIRSF" id="PIRSF017082">
    <property type="entry name" value="YflP"/>
    <property type="match status" value="1"/>
</dbReference>
<accession>A0A157SU34</accession>
<dbReference type="SUPFAM" id="SSF53850">
    <property type="entry name" value="Periplasmic binding protein-like II"/>
    <property type="match status" value="1"/>
</dbReference>
<sequence>MKLQNLLLAGLAVAVGMQALPGVASAQGLQGKPITIVVPFPPGGTSDLMGRIMAKGMSKRLGVPVVVDNKGGGGTLIGSQHVARAEPDGHTLLLAATPHAINASLYKNIPYNTRKDFRTVAYMAEMPLMLAVPADSEYKTVQQLVEAIKSGKKELTYGSSGVGGSPHLATELFLKPIGGKAAHVPYRGSNPAVMDLAAGRTTFAFDTLYLIMTQVEAGKLRPLAHTGTQRHPRVPDVPTLSESGFPDYNVTSWFSIAAPGATPDAVVETLNQAINDTLKDPEVVDFLTKQGMMITGGSAKDAQARLLKEIDTWEQAVKISGASMD</sequence>
<keyword evidence="2" id="KW-0732">Signal</keyword>
<proteinExistence type="inferred from homology"/>
<evidence type="ECO:0000256" key="2">
    <source>
        <dbReference type="SAM" id="SignalP"/>
    </source>
</evidence>
<protein>
    <submittedName>
        <fullName evidence="3">Lipoprotein</fullName>
    </submittedName>
</protein>
<gene>
    <name evidence="3" type="ORF">SAMEA3906487_03923</name>
</gene>
<dbReference type="AlphaFoldDB" id="A0A157SU34"/>
<comment type="similarity">
    <text evidence="1">Belongs to the UPF0065 (bug) family.</text>
</comment>
<dbReference type="Proteomes" id="UP000076825">
    <property type="component" value="Chromosome 1"/>
</dbReference>
<feature type="chain" id="PRO_5009816879" evidence="2">
    <location>
        <begin position="27"/>
        <end position="325"/>
    </location>
</feature>
<dbReference type="EMBL" id="LT546645">
    <property type="protein sequence ID" value="SAI73968.1"/>
    <property type="molecule type" value="Genomic_DNA"/>
</dbReference>
<dbReference type="RefSeq" id="WP_025512426.1">
    <property type="nucleotide sequence ID" value="NZ_CP016340.1"/>
</dbReference>
<dbReference type="PATRIC" id="fig|123899.6.peg.3921"/>
<dbReference type="PANTHER" id="PTHR42928">
    <property type="entry name" value="TRICARBOXYLATE-BINDING PROTEIN"/>
    <property type="match status" value="1"/>
</dbReference>
<keyword evidence="4" id="KW-1185">Reference proteome</keyword>
<dbReference type="STRING" id="123899.SAMEA3906487_03923"/>